<dbReference type="PANTHER" id="PTHR15893:SF0">
    <property type="entry name" value="LARGE RIBOSOMAL SUBUNIT PROTEIN BL27M"/>
    <property type="match status" value="1"/>
</dbReference>
<evidence type="ECO:0000313" key="6">
    <source>
        <dbReference type="EMBL" id="PWN22007.1"/>
    </source>
</evidence>
<feature type="non-terminal residue" evidence="6">
    <location>
        <position position="1"/>
    </location>
</feature>
<evidence type="ECO:0000256" key="5">
    <source>
        <dbReference type="SAM" id="MobiDB-lite"/>
    </source>
</evidence>
<dbReference type="SUPFAM" id="SSF110324">
    <property type="entry name" value="Ribosomal L27 protein-like"/>
    <property type="match status" value="1"/>
</dbReference>
<dbReference type="Gene3D" id="2.40.50.100">
    <property type="match status" value="1"/>
</dbReference>
<dbReference type="PRINTS" id="PR00063">
    <property type="entry name" value="RIBOSOMALL27"/>
</dbReference>
<keyword evidence="7" id="KW-1185">Reference proteome</keyword>
<evidence type="ECO:0000313" key="7">
    <source>
        <dbReference type="Proteomes" id="UP000245942"/>
    </source>
</evidence>
<evidence type="ECO:0000256" key="1">
    <source>
        <dbReference type="ARBA" id="ARBA00010797"/>
    </source>
</evidence>
<dbReference type="PROSITE" id="PS00831">
    <property type="entry name" value="RIBOSOMAL_L27"/>
    <property type="match status" value="1"/>
</dbReference>
<feature type="region of interest" description="Disordered" evidence="5">
    <location>
        <begin position="122"/>
        <end position="147"/>
    </location>
</feature>
<dbReference type="InterPro" id="IPR018261">
    <property type="entry name" value="Ribosomal_bL27_CS"/>
</dbReference>
<reference evidence="6 7" key="1">
    <citation type="journal article" date="2018" name="Mol. Biol. Evol.">
        <title>Broad Genomic Sampling Reveals a Smut Pathogenic Ancestry of the Fungal Clade Ustilaginomycotina.</title>
        <authorList>
            <person name="Kijpornyongpan T."/>
            <person name="Mondo S.J."/>
            <person name="Barry K."/>
            <person name="Sandor L."/>
            <person name="Lee J."/>
            <person name="Lipzen A."/>
            <person name="Pangilinan J."/>
            <person name="LaButti K."/>
            <person name="Hainaut M."/>
            <person name="Henrissat B."/>
            <person name="Grigoriev I.V."/>
            <person name="Spatafora J.W."/>
            <person name="Aime M.C."/>
        </authorList>
    </citation>
    <scope>NUCLEOTIDE SEQUENCE [LARGE SCALE GENOMIC DNA]</scope>
    <source>
        <strain evidence="6 7">MCA 4718</strain>
    </source>
</reference>
<evidence type="ECO:0000256" key="2">
    <source>
        <dbReference type="ARBA" id="ARBA00022980"/>
    </source>
</evidence>
<proteinExistence type="inferred from homology"/>
<protein>
    <recommendedName>
        <fullName evidence="4">Large ribosomal subunit protein bL27m</fullName>
    </recommendedName>
</protein>
<dbReference type="NCBIfam" id="TIGR00062">
    <property type="entry name" value="L27"/>
    <property type="match status" value="1"/>
</dbReference>
<feature type="non-terminal residue" evidence="6">
    <location>
        <position position="177"/>
    </location>
</feature>
<gene>
    <name evidence="6" type="ORF">BCV69DRAFT_234608</name>
</gene>
<dbReference type="Pfam" id="PF01016">
    <property type="entry name" value="Ribosomal_L27"/>
    <property type="match status" value="1"/>
</dbReference>
<organism evidence="6 7">
    <name type="scientific">Pseudomicrostroma glucosiphilum</name>
    <dbReference type="NCBI Taxonomy" id="1684307"/>
    <lineage>
        <taxon>Eukaryota</taxon>
        <taxon>Fungi</taxon>
        <taxon>Dikarya</taxon>
        <taxon>Basidiomycota</taxon>
        <taxon>Ustilaginomycotina</taxon>
        <taxon>Exobasidiomycetes</taxon>
        <taxon>Microstromatales</taxon>
        <taxon>Microstromatales incertae sedis</taxon>
        <taxon>Pseudomicrostroma</taxon>
    </lineage>
</organism>
<dbReference type="PANTHER" id="PTHR15893">
    <property type="entry name" value="RIBOSOMAL PROTEIN L27"/>
    <property type="match status" value="1"/>
</dbReference>
<evidence type="ECO:0000256" key="4">
    <source>
        <dbReference type="ARBA" id="ARBA00035267"/>
    </source>
</evidence>
<dbReference type="EMBL" id="KZ819324">
    <property type="protein sequence ID" value="PWN22007.1"/>
    <property type="molecule type" value="Genomic_DNA"/>
</dbReference>
<dbReference type="GO" id="GO:0003735">
    <property type="term" value="F:structural constituent of ribosome"/>
    <property type="evidence" value="ECO:0007669"/>
    <property type="project" value="InterPro"/>
</dbReference>
<dbReference type="GeneID" id="37011624"/>
<dbReference type="FunFam" id="2.40.50.100:FF:000020">
    <property type="entry name" value="50S ribosomal protein L27"/>
    <property type="match status" value="1"/>
</dbReference>
<dbReference type="AlphaFoldDB" id="A0A316U9S0"/>
<evidence type="ECO:0000256" key="3">
    <source>
        <dbReference type="ARBA" id="ARBA00023274"/>
    </source>
</evidence>
<keyword evidence="3" id="KW-0687">Ribonucleoprotein</keyword>
<dbReference type="OrthoDB" id="1867012at2759"/>
<feature type="compositionally biased region" description="Basic residues" evidence="5">
    <location>
        <begin position="138"/>
        <end position="147"/>
    </location>
</feature>
<accession>A0A316U9S0</accession>
<keyword evidence="2" id="KW-0689">Ribosomal protein</keyword>
<dbReference type="Proteomes" id="UP000245942">
    <property type="component" value="Unassembled WGS sequence"/>
</dbReference>
<dbReference type="RefSeq" id="XP_025349167.1">
    <property type="nucleotide sequence ID" value="XM_025489890.1"/>
</dbReference>
<dbReference type="GO" id="GO:0006412">
    <property type="term" value="P:translation"/>
    <property type="evidence" value="ECO:0007669"/>
    <property type="project" value="InterPro"/>
</dbReference>
<dbReference type="GO" id="GO:0005762">
    <property type="term" value="C:mitochondrial large ribosomal subunit"/>
    <property type="evidence" value="ECO:0007669"/>
    <property type="project" value="TreeGrafter"/>
</dbReference>
<dbReference type="InterPro" id="IPR001684">
    <property type="entry name" value="Ribosomal_bL27"/>
</dbReference>
<dbReference type="STRING" id="1684307.A0A316U9S0"/>
<name>A0A316U9S0_9BASI</name>
<feature type="region of interest" description="Disordered" evidence="5">
    <location>
        <begin position="1"/>
        <end position="36"/>
    </location>
</feature>
<comment type="similarity">
    <text evidence="1">Belongs to the bacterial ribosomal protein bL27 family.</text>
</comment>
<sequence>TSVLPSFPFGGAIQVRNSTKRGGGSSKNNRNSAGKRLGIKRYGGQYVQAGEILIRQRGTSWHPGQNVSIGRDHTLFALKAGWVRFYQPVPPPASVVAPALTADGMGASTSTNPALRLAISPLPQTPALPKGETLRPHPSSRKRRTGRRYIGVALSANSPLPAAWGAPRERRLEKIDL</sequence>